<evidence type="ECO:0000313" key="1">
    <source>
        <dbReference type="EMBL" id="JAI05516.1"/>
    </source>
</evidence>
<protein>
    <submittedName>
        <fullName evidence="1">Uncharacterized protein</fullName>
    </submittedName>
</protein>
<proteinExistence type="predicted"/>
<name>A0A0E9XUH0_ANGAN</name>
<dbReference type="AlphaFoldDB" id="A0A0E9XUH0"/>
<reference evidence="1" key="1">
    <citation type="submission" date="2014-11" db="EMBL/GenBank/DDBJ databases">
        <authorList>
            <person name="Amaro Gonzalez C."/>
        </authorList>
    </citation>
    <scope>NUCLEOTIDE SEQUENCE</scope>
</reference>
<accession>A0A0E9XUH0</accession>
<dbReference type="EMBL" id="GBXM01003062">
    <property type="protein sequence ID" value="JAI05516.1"/>
    <property type="molecule type" value="Transcribed_RNA"/>
</dbReference>
<reference evidence="1" key="2">
    <citation type="journal article" date="2015" name="Fish Shellfish Immunol.">
        <title>Early steps in the European eel (Anguilla anguilla)-Vibrio vulnificus interaction in the gills: Role of the RtxA13 toxin.</title>
        <authorList>
            <person name="Callol A."/>
            <person name="Pajuelo D."/>
            <person name="Ebbesson L."/>
            <person name="Teles M."/>
            <person name="MacKenzie S."/>
            <person name="Amaro C."/>
        </authorList>
    </citation>
    <scope>NUCLEOTIDE SEQUENCE</scope>
</reference>
<organism evidence="1">
    <name type="scientific">Anguilla anguilla</name>
    <name type="common">European freshwater eel</name>
    <name type="synonym">Muraena anguilla</name>
    <dbReference type="NCBI Taxonomy" id="7936"/>
    <lineage>
        <taxon>Eukaryota</taxon>
        <taxon>Metazoa</taxon>
        <taxon>Chordata</taxon>
        <taxon>Craniata</taxon>
        <taxon>Vertebrata</taxon>
        <taxon>Euteleostomi</taxon>
        <taxon>Actinopterygii</taxon>
        <taxon>Neopterygii</taxon>
        <taxon>Teleostei</taxon>
        <taxon>Anguilliformes</taxon>
        <taxon>Anguillidae</taxon>
        <taxon>Anguilla</taxon>
    </lineage>
</organism>
<sequence>MQSQNKWFPFFNLFCSNMTVTRLTNKAKQKKCSEYH</sequence>